<reference evidence="1" key="1">
    <citation type="journal article" date="2012" name="PLoS ONE">
        <title>Gene sets for utilization of primary and secondary nutrition supplies in the distal gut of endangered iberian lynx.</title>
        <authorList>
            <person name="Alcaide M."/>
            <person name="Messina E."/>
            <person name="Richter M."/>
            <person name="Bargiela R."/>
            <person name="Peplies J."/>
            <person name="Huws S.A."/>
            <person name="Newbold C.J."/>
            <person name="Golyshin P.N."/>
            <person name="Simon M.A."/>
            <person name="Lopez G."/>
            <person name="Yakimov M.M."/>
            <person name="Ferrer M."/>
        </authorList>
    </citation>
    <scope>NUCLEOTIDE SEQUENCE</scope>
</reference>
<comment type="caution">
    <text evidence="1">The sequence shown here is derived from an EMBL/GenBank/DDBJ whole genome shotgun (WGS) entry which is preliminary data.</text>
</comment>
<accession>J9CTZ6</accession>
<sequence length="425" mass="50177">SQYSAIIVAAERKGQVNNMKNRMQDLDFEQVVAFDSVKDFEFTRRAVQRFRQVVSLDSFEDEDADVIFHYLYKEMELVSFGDHLKRYIYERADLEEPFGEVTQDIYRDIVMESFKETFTPKSMNPTSTKLSSLVNNWLNQASVKRETVFLLGFGLRMSAEDVSDFLTRVLREQDFDFRNPDEVIYWFCYYHQYGYHKAEELKQKYTTLAPDEEYKDAVLVYSGRMCLDTEEKLLQYLAYLKAGVEDPMSEKSQAFQEFTRLLDKARAIIAAMYQKDEEEKNRGKVWKTSDITPSDVEKVICSGIPINQMGNLKKMSASILARHFSQKRFSRQRITSILNHKMPVERFDLITLEFFIVSQEMEDEDPYNRYHHFLEEIQEILHKCGMSEIYIVNPYECFLLMCLLTDCPLAVFADIWEMSYEETPE</sequence>
<dbReference type="AlphaFoldDB" id="J9CTZ6"/>
<protein>
    <submittedName>
        <fullName evidence="1">Uncharacterized protein</fullName>
    </submittedName>
</protein>
<evidence type="ECO:0000313" key="1">
    <source>
        <dbReference type="EMBL" id="EJX03691.1"/>
    </source>
</evidence>
<gene>
    <name evidence="1" type="ORF">EVA_08203</name>
</gene>
<feature type="non-terminal residue" evidence="1">
    <location>
        <position position="425"/>
    </location>
</feature>
<dbReference type="EMBL" id="AMCI01002077">
    <property type="protein sequence ID" value="EJX03691.1"/>
    <property type="molecule type" value="Genomic_DNA"/>
</dbReference>
<name>J9CTZ6_9ZZZZ</name>
<feature type="non-terminal residue" evidence="1">
    <location>
        <position position="1"/>
    </location>
</feature>
<proteinExistence type="predicted"/>
<organism evidence="1">
    <name type="scientific">gut metagenome</name>
    <dbReference type="NCBI Taxonomy" id="749906"/>
    <lineage>
        <taxon>unclassified sequences</taxon>
        <taxon>metagenomes</taxon>
        <taxon>organismal metagenomes</taxon>
    </lineage>
</organism>